<feature type="transmembrane region" description="Helical" evidence="7">
    <location>
        <begin position="203"/>
        <end position="225"/>
    </location>
</feature>
<dbReference type="InterPro" id="IPR042196">
    <property type="entry name" value="FHIPEP_4"/>
</dbReference>
<dbReference type="OrthoDB" id="9759185at2"/>
<evidence type="ECO:0000313" key="8">
    <source>
        <dbReference type="EMBL" id="PSN07881.1"/>
    </source>
</evidence>
<keyword evidence="8" id="KW-0966">Cell projection</keyword>
<dbReference type="GO" id="GO:0009306">
    <property type="term" value="P:protein secretion"/>
    <property type="evidence" value="ECO:0007669"/>
    <property type="project" value="InterPro"/>
</dbReference>
<feature type="transmembrane region" description="Helical" evidence="7">
    <location>
        <begin position="16"/>
        <end position="34"/>
    </location>
</feature>
<keyword evidence="8" id="KW-0969">Cilium</keyword>
<organism evidence="8 9">
    <name type="scientific">Siccibacter turicensis</name>
    <dbReference type="NCBI Taxonomy" id="357233"/>
    <lineage>
        <taxon>Bacteria</taxon>
        <taxon>Pseudomonadati</taxon>
        <taxon>Pseudomonadota</taxon>
        <taxon>Gammaproteobacteria</taxon>
        <taxon>Enterobacterales</taxon>
        <taxon>Enterobacteriaceae</taxon>
        <taxon>Siccibacter</taxon>
    </lineage>
</organism>
<evidence type="ECO:0000256" key="3">
    <source>
        <dbReference type="ARBA" id="ARBA00022475"/>
    </source>
</evidence>
<keyword evidence="7" id="KW-0653">Protein transport</keyword>
<dbReference type="InterPro" id="IPR025505">
    <property type="entry name" value="FHIPEP_CS"/>
</dbReference>
<comment type="function">
    <text evidence="7">Required for formation of the rod structure of the flagellar apparatus. Together with FliI and FliH, may constitute the export apparatus of flagellin.</text>
</comment>
<keyword evidence="8" id="KW-0282">Flagellum</keyword>
<dbReference type="Pfam" id="PF00771">
    <property type="entry name" value="FHIPEP"/>
    <property type="match status" value="1"/>
</dbReference>
<evidence type="ECO:0000256" key="5">
    <source>
        <dbReference type="ARBA" id="ARBA00022989"/>
    </source>
</evidence>
<reference evidence="8 9" key="1">
    <citation type="submission" date="2018-03" db="EMBL/GenBank/DDBJ databases">
        <title>Draft genome sequence of the first documented clinical Siccibacter turicensis isolate in Austria.</title>
        <authorList>
            <person name="Lepuschitz S."/>
            <person name="Pekard-Amenitsch S."/>
            <person name="Haunold R."/>
            <person name="Schill S."/>
            <person name="Mach R."/>
            <person name="Allerberger F."/>
            <person name="Ruppitsch W."/>
            <person name="Forsythe S.J."/>
        </authorList>
    </citation>
    <scope>NUCLEOTIDE SEQUENCE [LARGE SCALE GENOMIC DNA]</scope>
    <source>
        <strain evidence="8 9">6100069499-17</strain>
    </source>
</reference>
<evidence type="ECO:0000313" key="9">
    <source>
        <dbReference type="Proteomes" id="UP000240212"/>
    </source>
</evidence>
<dbReference type="GO" id="GO:0044780">
    <property type="term" value="P:bacterial-type flagellum assembly"/>
    <property type="evidence" value="ECO:0007669"/>
    <property type="project" value="InterPro"/>
</dbReference>
<feature type="transmembrane region" description="Helical" evidence="7">
    <location>
        <begin position="245"/>
        <end position="267"/>
    </location>
</feature>
<dbReference type="InterPro" id="IPR001712">
    <property type="entry name" value="T3SS_FHIPEP"/>
</dbReference>
<protein>
    <recommendedName>
        <fullName evidence="7">Flagellar biosynthesis protein FlhA</fullName>
    </recommendedName>
</protein>
<comment type="caution">
    <text evidence="8">The sequence shown here is derived from an EMBL/GenBank/DDBJ whole genome shotgun (WGS) entry which is preliminary data.</text>
</comment>
<dbReference type="PIRSF" id="PIRSF005419">
    <property type="entry name" value="FlhA"/>
    <property type="match status" value="1"/>
</dbReference>
<accession>A0A2P8VJZ6</accession>
<dbReference type="EMBL" id="PYEP01000004">
    <property type="protein sequence ID" value="PSN07881.1"/>
    <property type="molecule type" value="Genomic_DNA"/>
</dbReference>
<keyword evidence="7" id="KW-1006">Bacterial flagellum protein export</keyword>
<comment type="similarity">
    <text evidence="2 7">Belongs to the FHIPEP (flagella/HR/invasion proteins export pore) family.</text>
</comment>
<proteinExistence type="inferred from homology"/>
<keyword evidence="7" id="KW-0813">Transport</keyword>
<keyword evidence="5 7" id="KW-1133">Transmembrane helix</keyword>
<dbReference type="PANTHER" id="PTHR30161">
    <property type="entry name" value="FLAGELLAR EXPORT PROTEIN, MEMBRANE FLHA SUBUNIT-RELATED"/>
    <property type="match status" value="1"/>
</dbReference>
<keyword evidence="7" id="KW-1005">Bacterial flagellum biogenesis</keyword>
<dbReference type="Gene3D" id="3.40.30.60">
    <property type="entry name" value="FHIPEP family, domain 1"/>
    <property type="match status" value="1"/>
</dbReference>
<evidence type="ECO:0000256" key="4">
    <source>
        <dbReference type="ARBA" id="ARBA00022692"/>
    </source>
</evidence>
<dbReference type="PANTHER" id="PTHR30161:SF1">
    <property type="entry name" value="FLAGELLAR BIOSYNTHESIS PROTEIN FLHA-RELATED"/>
    <property type="match status" value="1"/>
</dbReference>
<dbReference type="InterPro" id="IPR042193">
    <property type="entry name" value="FHIPEP_3"/>
</dbReference>
<dbReference type="GO" id="GO:0005886">
    <property type="term" value="C:plasma membrane"/>
    <property type="evidence" value="ECO:0007669"/>
    <property type="project" value="UniProtKB-SubCell"/>
</dbReference>
<evidence type="ECO:0000256" key="6">
    <source>
        <dbReference type="ARBA" id="ARBA00023136"/>
    </source>
</evidence>
<sequence>MPESFKSLGGLRASHLGVPLVLLSILAMVILPLPPALLDILFTFNIVLAVLVLLVSVTAKRPLDFSLFPTVLLITTLMRLTLNVASTRVVLLNGHQGTGAAGKVIESFGQVVIGGNFVVGFVVFMILMIINFIVVTKGAERISEVSARFTLDAMPGKQMAIDADLNAGLINQTQAQTRRKDVANEADFYGAMDGASKFVRGDAVAGMMILAINMIGGICIGIFKYDLSASVAFQQYVLMTIGDGLVAQIPSLLLSTAAAVIVTRVSDNGDIAKDVRGQLLANPVILYTAAGIMFMLAIVPGMPHLPFLMFTLLLGYAAWRQSKQPQASQETEQNLENLTKAIVETPEQQVSWETIPLIEPVSISLGYKLVSLVDKTKGGPLTQRVRGVRQVISDTSGVLLPEIRIRENFRLKPTQYAIYINGIQAEEGDIPADRLMALPTSDTYGEIDGVLGMDPAYRMPVTWIQTDQKARALNLGYQVIDCASVIATHVNKVVRQYLPELFNYDDVTHLHNRLSSQAPKLAEDLNAALNYSQLLKVYRQLLTEGVSMKDIVTIATVLVASSATTKDPVLLTSDVRLGLRRSIATPLVRNQTLSVYTLQNDLENLLLGVVNQTQQANKVSLDSVPVDPNMLTQFQSTMPQAKEQMKAAGKEPVLLVAPQLRPLLSRYARLFAPGLQVLSYNEVPDELELKVLGSLS</sequence>
<dbReference type="Gene3D" id="1.10.8.540">
    <property type="entry name" value="FHIPEP family, domain 3"/>
    <property type="match status" value="1"/>
</dbReference>
<dbReference type="PROSITE" id="PS00994">
    <property type="entry name" value="FHIPEP"/>
    <property type="match status" value="1"/>
</dbReference>
<gene>
    <name evidence="7 8" type="primary">flhA</name>
    <name evidence="8" type="ORF">C7G83_12270</name>
</gene>
<dbReference type="RefSeq" id="WP_106877459.1">
    <property type="nucleotide sequence ID" value="NZ_PYEP01000004.1"/>
</dbReference>
<feature type="transmembrane region" description="Helical" evidence="7">
    <location>
        <begin position="279"/>
        <end position="298"/>
    </location>
</feature>
<dbReference type="NCBIfam" id="TIGR01398">
    <property type="entry name" value="FlhA"/>
    <property type="match status" value="1"/>
</dbReference>
<keyword evidence="4 7" id="KW-0812">Transmembrane</keyword>
<comment type="subcellular location">
    <subcellularLocation>
        <location evidence="1 7">Cell membrane</location>
        <topology evidence="1 7">Multi-pass membrane protein</topology>
    </subcellularLocation>
</comment>
<name>A0A2P8VJZ6_9ENTR</name>
<dbReference type="PRINTS" id="PR00949">
    <property type="entry name" value="TYPE3IMAPROT"/>
</dbReference>
<dbReference type="InterPro" id="IPR006301">
    <property type="entry name" value="FlhA"/>
</dbReference>
<keyword evidence="9" id="KW-1185">Reference proteome</keyword>
<feature type="transmembrane region" description="Helical" evidence="7">
    <location>
        <begin position="71"/>
        <end position="91"/>
    </location>
</feature>
<keyword evidence="6 7" id="KW-0472">Membrane</keyword>
<feature type="transmembrane region" description="Helical" evidence="7">
    <location>
        <begin position="40"/>
        <end position="59"/>
    </location>
</feature>
<keyword evidence="3 7" id="KW-1003">Cell membrane</keyword>
<dbReference type="InterPro" id="IPR042194">
    <property type="entry name" value="FHIPEP_1"/>
</dbReference>
<evidence type="ECO:0000256" key="1">
    <source>
        <dbReference type="ARBA" id="ARBA00004651"/>
    </source>
</evidence>
<dbReference type="Proteomes" id="UP000240212">
    <property type="component" value="Unassembled WGS sequence"/>
</dbReference>
<dbReference type="AlphaFoldDB" id="A0A2P8VJZ6"/>
<evidence type="ECO:0000256" key="2">
    <source>
        <dbReference type="ARBA" id="ARBA00008835"/>
    </source>
</evidence>
<dbReference type="Gene3D" id="3.40.50.12790">
    <property type="entry name" value="FHIPEP family, domain 4"/>
    <property type="match status" value="1"/>
</dbReference>
<feature type="transmembrane region" description="Helical" evidence="7">
    <location>
        <begin position="111"/>
        <end position="134"/>
    </location>
</feature>
<evidence type="ECO:0000256" key="7">
    <source>
        <dbReference type="RuleBase" id="RU364093"/>
    </source>
</evidence>